<gene>
    <name evidence="4" type="ORF">EYF70_09460</name>
    <name evidence="3" type="ORF">GCM10007387_32210</name>
</gene>
<dbReference type="PROSITE" id="PS51278">
    <property type="entry name" value="GATASE_TYPE_2"/>
    <property type="match status" value="1"/>
</dbReference>
<reference evidence="3" key="3">
    <citation type="submission" date="2022-12" db="EMBL/GenBank/DDBJ databases">
        <authorList>
            <person name="Sun Q."/>
            <person name="Kim S."/>
        </authorList>
    </citation>
    <scope>NUCLEOTIDE SEQUENCE</scope>
    <source>
        <strain evidence="3">KCTC 12343</strain>
    </source>
</reference>
<organism evidence="3 6">
    <name type="scientific">Pseudoduganella albidiflava</name>
    <dbReference type="NCBI Taxonomy" id="321983"/>
    <lineage>
        <taxon>Bacteria</taxon>
        <taxon>Pseudomonadati</taxon>
        <taxon>Pseudomonadota</taxon>
        <taxon>Betaproteobacteria</taxon>
        <taxon>Burkholderiales</taxon>
        <taxon>Oxalobacteraceae</taxon>
        <taxon>Telluria group</taxon>
        <taxon>Pseudoduganella</taxon>
    </lineage>
</organism>
<evidence type="ECO:0000313" key="5">
    <source>
        <dbReference type="Proteomes" id="UP000292307"/>
    </source>
</evidence>
<dbReference type="PANTHER" id="PTHR42824:SF1">
    <property type="entry name" value="GLUTAMINE AMIDOTRANSFERASE YAFJ-RELATED"/>
    <property type="match status" value="1"/>
</dbReference>
<dbReference type="OrthoDB" id="321954at2"/>
<proteinExistence type="predicted"/>
<dbReference type="InterPro" id="IPR017932">
    <property type="entry name" value="GATase_2_dom"/>
</dbReference>
<name>A0A411WWP2_9BURK</name>
<protein>
    <submittedName>
        <fullName evidence="3">Class II glutamine amidotransferase</fullName>
    </submittedName>
</protein>
<dbReference type="EMBL" id="BMWV01000007">
    <property type="protein sequence ID" value="GGY47689.1"/>
    <property type="molecule type" value="Genomic_DNA"/>
</dbReference>
<dbReference type="Proteomes" id="UP000628442">
    <property type="component" value="Unassembled WGS sequence"/>
</dbReference>
<dbReference type="RefSeq" id="WP_131145174.1">
    <property type="nucleotide sequence ID" value="NZ_BMWV01000007.1"/>
</dbReference>
<dbReference type="EMBL" id="CP036401">
    <property type="protein sequence ID" value="QBI01048.1"/>
    <property type="molecule type" value="Genomic_DNA"/>
</dbReference>
<dbReference type="Pfam" id="PF13230">
    <property type="entry name" value="GATase_4"/>
    <property type="match status" value="1"/>
</dbReference>
<dbReference type="InterPro" id="IPR026869">
    <property type="entry name" value="EgtC-like"/>
</dbReference>
<keyword evidence="1 3" id="KW-0315">Glutamine amidotransferase</keyword>
<dbReference type="Gene3D" id="3.60.20.10">
    <property type="entry name" value="Glutamine Phosphoribosylpyrophosphate, subunit 1, domain 1"/>
    <property type="match status" value="1"/>
</dbReference>
<reference evidence="3" key="1">
    <citation type="journal article" date="2014" name="Int. J. Syst. Evol. Microbiol.">
        <title>Complete genome sequence of Corynebacterium casei LMG S-19264T (=DSM 44701T), isolated from a smear-ripened cheese.</title>
        <authorList>
            <consortium name="US DOE Joint Genome Institute (JGI-PGF)"/>
            <person name="Walter F."/>
            <person name="Albersmeier A."/>
            <person name="Kalinowski J."/>
            <person name="Ruckert C."/>
        </authorList>
    </citation>
    <scope>NUCLEOTIDE SEQUENCE</scope>
    <source>
        <strain evidence="3">KCTC 12343</strain>
    </source>
</reference>
<dbReference type="Proteomes" id="UP000292307">
    <property type="component" value="Chromosome"/>
</dbReference>
<dbReference type="AlphaFoldDB" id="A0A411WWP2"/>
<evidence type="ECO:0000313" key="4">
    <source>
        <dbReference type="EMBL" id="QBI01048.1"/>
    </source>
</evidence>
<feature type="domain" description="Glutamine amidotransferase type-2" evidence="2">
    <location>
        <begin position="2"/>
        <end position="229"/>
    </location>
</feature>
<evidence type="ECO:0000313" key="6">
    <source>
        <dbReference type="Proteomes" id="UP000628442"/>
    </source>
</evidence>
<accession>A0A411WWP2</accession>
<evidence type="ECO:0000256" key="1">
    <source>
        <dbReference type="ARBA" id="ARBA00022962"/>
    </source>
</evidence>
<evidence type="ECO:0000259" key="2">
    <source>
        <dbReference type="PROSITE" id="PS51278"/>
    </source>
</evidence>
<sequence length="229" mass="24976">MCQLLGLNSSVPAGLGPFFDVFAERGGRTDEHKDGWGIAFHSGKRCRLYTDHRAAIDSPLAVRVRRGALRARNILAHIRKATQGRIAIENVHPFARQLWGRTWCFAHNGDLKEFAPAPGRFVPQGDTDSEAAFCLLLSRLAARFPHGEPATSVLRDALAEVAAEIAAHGTFNFILSNGETLFAHCSTHLHYRLDDGRAMIATQPVDTRDGWVAFAAGELKAFGSGALHP</sequence>
<dbReference type="CDD" id="cd01908">
    <property type="entry name" value="YafJ"/>
    <property type="match status" value="1"/>
</dbReference>
<dbReference type="InterPro" id="IPR029055">
    <property type="entry name" value="Ntn_hydrolases_N"/>
</dbReference>
<keyword evidence="5" id="KW-1185">Reference proteome</keyword>
<evidence type="ECO:0000313" key="3">
    <source>
        <dbReference type="EMBL" id="GGY47689.1"/>
    </source>
</evidence>
<reference evidence="4 5" key="2">
    <citation type="submission" date="2019-02" db="EMBL/GenBank/DDBJ databases">
        <title>Draft Genome Sequences of Six Type Strains of the Genus Massilia.</title>
        <authorList>
            <person name="Miess H."/>
            <person name="Frediansyhah A."/>
            <person name="Gross H."/>
        </authorList>
    </citation>
    <scope>NUCLEOTIDE SEQUENCE [LARGE SCALE GENOMIC DNA]</scope>
    <source>
        <strain evidence="4 5">DSM 17472</strain>
    </source>
</reference>
<dbReference type="PANTHER" id="PTHR42824">
    <property type="entry name" value="GLUTAMINE AMIDOTRANSFERASE"/>
    <property type="match status" value="1"/>
</dbReference>
<dbReference type="SUPFAM" id="SSF56235">
    <property type="entry name" value="N-terminal nucleophile aminohydrolases (Ntn hydrolases)"/>
    <property type="match status" value="1"/>
</dbReference>